<feature type="binding site" evidence="3">
    <location>
        <position position="141"/>
    </location>
    <ligand>
        <name>a divalent metal cation</name>
        <dbReference type="ChEBI" id="CHEBI:60240"/>
    </ligand>
</feature>
<dbReference type="Pfam" id="PF05163">
    <property type="entry name" value="DinB"/>
    <property type="match status" value="1"/>
</dbReference>
<evidence type="ECO:0000313" key="4">
    <source>
        <dbReference type="EMBL" id="QDV52543.1"/>
    </source>
</evidence>
<evidence type="ECO:0000256" key="3">
    <source>
        <dbReference type="PIRSR" id="PIRSR607837-1"/>
    </source>
</evidence>
<feature type="binding site" evidence="3">
    <location>
        <position position="47"/>
    </location>
    <ligand>
        <name>a divalent metal cation</name>
        <dbReference type="ChEBI" id="CHEBI:60240"/>
    </ligand>
</feature>
<comment type="similarity">
    <text evidence="1">Belongs to the DinB family.</text>
</comment>
<organism evidence="4 5">
    <name type="scientific">Gimesia fumaroli</name>
    <dbReference type="NCBI Taxonomy" id="2527976"/>
    <lineage>
        <taxon>Bacteria</taxon>
        <taxon>Pseudomonadati</taxon>
        <taxon>Planctomycetota</taxon>
        <taxon>Planctomycetia</taxon>
        <taxon>Planctomycetales</taxon>
        <taxon>Planctomycetaceae</taxon>
        <taxon>Gimesia</taxon>
    </lineage>
</organism>
<evidence type="ECO:0000313" key="5">
    <source>
        <dbReference type="Proteomes" id="UP000318313"/>
    </source>
</evidence>
<dbReference type="OrthoDB" id="119432at2"/>
<evidence type="ECO:0000256" key="1">
    <source>
        <dbReference type="ARBA" id="ARBA00008635"/>
    </source>
</evidence>
<dbReference type="GO" id="GO:0046872">
    <property type="term" value="F:metal ion binding"/>
    <property type="evidence" value="ECO:0007669"/>
    <property type="project" value="UniProtKB-KW"/>
</dbReference>
<dbReference type="Proteomes" id="UP000318313">
    <property type="component" value="Chromosome"/>
</dbReference>
<dbReference type="RefSeq" id="WP_145311854.1">
    <property type="nucleotide sequence ID" value="NZ_CP037452.1"/>
</dbReference>
<dbReference type="InterPro" id="IPR034660">
    <property type="entry name" value="DinB/YfiT-like"/>
</dbReference>
<accession>A0A518IHH6</accession>
<keyword evidence="2 3" id="KW-0479">Metal-binding</keyword>
<dbReference type="EMBL" id="CP037452">
    <property type="protein sequence ID" value="QDV52543.1"/>
    <property type="molecule type" value="Genomic_DNA"/>
</dbReference>
<proteinExistence type="inferred from homology"/>
<dbReference type="InterPro" id="IPR007837">
    <property type="entry name" value="DinB"/>
</dbReference>
<dbReference type="KEGG" id="gfm:Enr17x_46060"/>
<dbReference type="AlphaFoldDB" id="A0A518IHH6"/>
<reference evidence="4 5" key="1">
    <citation type="submission" date="2019-03" db="EMBL/GenBank/DDBJ databases">
        <title>Deep-cultivation of Planctomycetes and their phenomic and genomic characterization uncovers novel biology.</title>
        <authorList>
            <person name="Wiegand S."/>
            <person name="Jogler M."/>
            <person name="Boedeker C."/>
            <person name="Pinto D."/>
            <person name="Vollmers J."/>
            <person name="Rivas-Marin E."/>
            <person name="Kohn T."/>
            <person name="Peeters S.H."/>
            <person name="Heuer A."/>
            <person name="Rast P."/>
            <person name="Oberbeckmann S."/>
            <person name="Bunk B."/>
            <person name="Jeske O."/>
            <person name="Meyerdierks A."/>
            <person name="Storesund J.E."/>
            <person name="Kallscheuer N."/>
            <person name="Luecker S."/>
            <person name="Lage O.M."/>
            <person name="Pohl T."/>
            <person name="Merkel B.J."/>
            <person name="Hornburger P."/>
            <person name="Mueller R.-W."/>
            <person name="Bruemmer F."/>
            <person name="Labrenz M."/>
            <person name="Spormann A.M."/>
            <person name="Op den Camp H."/>
            <person name="Overmann J."/>
            <person name="Amann R."/>
            <person name="Jetten M.S.M."/>
            <person name="Mascher T."/>
            <person name="Medema M.H."/>
            <person name="Devos D.P."/>
            <person name="Kaster A.-K."/>
            <person name="Ovreas L."/>
            <person name="Rohde M."/>
            <person name="Galperin M.Y."/>
            <person name="Jogler C."/>
        </authorList>
    </citation>
    <scope>NUCLEOTIDE SEQUENCE [LARGE SCALE GENOMIC DNA]</scope>
    <source>
        <strain evidence="4 5">Enr17</strain>
    </source>
</reference>
<gene>
    <name evidence="4" type="ORF">Enr17x_46060</name>
</gene>
<keyword evidence="5" id="KW-1185">Reference proteome</keyword>
<sequence length="170" mass="19459">MTIAESILPEFEIEMAGTRKVLERIPDDKLDWKAHSKSNTIGWVAKHLTEIASWTASILAHDSFDINPKDCEAYKPPQLNTTQEILDQFDKYVEESKQLIQQTPDEEFGKPWSLLNAGEPLFTMPKLAVIRTWVLNHTIHHRAYLCSYLRLNDIPVPGLYGPSGDEQQEL</sequence>
<evidence type="ECO:0000256" key="2">
    <source>
        <dbReference type="ARBA" id="ARBA00022723"/>
    </source>
</evidence>
<name>A0A518IHH6_9PLAN</name>
<protein>
    <submittedName>
        <fullName evidence="4">DinB superfamily protein</fullName>
    </submittedName>
</protein>
<dbReference type="Gene3D" id="1.20.120.450">
    <property type="entry name" value="dinb family like domain"/>
    <property type="match status" value="1"/>
</dbReference>
<dbReference type="SUPFAM" id="SSF109854">
    <property type="entry name" value="DinB/YfiT-like putative metalloenzymes"/>
    <property type="match status" value="1"/>
</dbReference>
<feature type="binding site" evidence="3">
    <location>
        <position position="137"/>
    </location>
    <ligand>
        <name>a divalent metal cation</name>
        <dbReference type="ChEBI" id="CHEBI:60240"/>
    </ligand>
</feature>